<dbReference type="InterPro" id="IPR022267">
    <property type="entry name" value="Asp2"/>
</dbReference>
<dbReference type="AlphaFoldDB" id="A0A7X3G9C3"/>
<gene>
    <name evidence="1" type="primary">asp2</name>
    <name evidence="1" type="ORF">E5983_03985</name>
</gene>
<dbReference type="Gene3D" id="3.40.50.1820">
    <property type="entry name" value="alpha/beta hydrolase"/>
    <property type="match status" value="1"/>
</dbReference>
<sequence length="525" mass="59518">MKILQIGSQSWADQVEQVPAEMDWYWTRIEQLPAYLEELREEMRATLPPAKEGQAPAKVDLRFTAVIVTEWVEEAALEPLTNLVEAYGLYVDEGIRLAEGAFDGIFRRKRLRPLGVSGDAQLKMDFLQLTHFGSQYGAKLKLADIDINPIFQGQVSYDGQVAIHLEGDFGADFQPLLTYRYNLSSFPVALEIWLEHFKLSGNPQVRLEITPLRQGSNYTYLPPILLEEDQLREPYVLPQDPDIGFYSISVWAKGQGKLGFGPLHWRYSRLGLGRFVLGGERYSDAKKQEFIYYFNPGDLKPPLNVYFSGFRTAEGFEGYRNMKRLQSPFLLIGDPRLEGGGFYIGSAELEAKIVAVIQESLDYLGFAKKDLILSGLSMGTFGALYYAADFDPYAVVIGKPFTNLGDTVEAMKLKRPDEFETSADVLRNVTGGTSDWHLQELNQRFWDKFSQSAFEQTTFAVAYMENDDYDGQATSRLLTALADKGAHVYTKGYEGRHNDNSPAINKWFQRQYLQLLEEGYGRKNG</sequence>
<protein>
    <submittedName>
        <fullName evidence="1">Accessory Sec system protein Asp2</fullName>
    </submittedName>
</protein>
<proteinExistence type="predicted"/>
<accession>A0A7X3G9C3</accession>
<dbReference type="Pfam" id="PF16929">
    <property type="entry name" value="Asp2"/>
    <property type="match status" value="1"/>
</dbReference>
<dbReference type="NCBIfam" id="TIGR03712">
    <property type="entry name" value="acc_sec_asp2"/>
    <property type="match status" value="1"/>
</dbReference>
<name>A0A7X3G9C3_9STRE</name>
<comment type="caution">
    <text evidence="1">The sequence shown here is derived from an EMBL/GenBank/DDBJ whole genome shotgun (WGS) entry which is preliminary data.</text>
</comment>
<dbReference type="RefSeq" id="WP_160332618.1">
    <property type="nucleotide sequence ID" value="NZ_WSRS01000025.1"/>
</dbReference>
<evidence type="ECO:0000313" key="2">
    <source>
        <dbReference type="Proteomes" id="UP000461595"/>
    </source>
</evidence>
<evidence type="ECO:0000313" key="1">
    <source>
        <dbReference type="EMBL" id="MVX58806.1"/>
    </source>
</evidence>
<dbReference type="EMBL" id="WSRS01000025">
    <property type="protein sequence ID" value="MVX58806.1"/>
    <property type="molecule type" value="Genomic_DNA"/>
</dbReference>
<dbReference type="GO" id="GO:0015031">
    <property type="term" value="P:protein transport"/>
    <property type="evidence" value="ECO:0007669"/>
    <property type="project" value="InterPro"/>
</dbReference>
<organism evidence="1 2">
    <name type="scientific">Streptococcus danieliae</name>
    <dbReference type="NCBI Taxonomy" id="747656"/>
    <lineage>
        <taxon>Bacteria</taxon>
        <taxon>Bacillati</taxon>
        <taxon>Bacillota</taxon>
        <taxon>Bacilli</taxon>
        <taxon>Lactobacillales</taxon>
        <taxon>Streptococcaceae</taxon>
        <taxon>Streptococcus</taxon>
    </lineage>
</organism>
<dbReference type="OrthoDB" id="9768578at2"/>
<dbReference type="SUPFAM" id="SSF53474">
    <property type="entry name" value="alpha/beta-Hydrolases"/>
    <property type="match status" value="1"/>
</dbReference>
<dbReference type="InterPro" id="IPR029058">
    <property type="entry name" value="AB_hydrolase_fold"/>
</dbReference>
<reference evidence="1 2" key="1">
    <citation type="submission" date="2019-12" db="EMBL/GenBank/DDBJ databases">
        <title>Microbes associate with the intestines of laboratory mice.</title>
        <authorList>
            <person name="Navarre W."/>
            <person name="Wong E."/>
        </authorList>
    </citation>
    <scope>NUCLEOTIDE SEQUENCE [LARGE SCALE GENOMIC DNA]</scope>
    <source>
        <strain evidence="1 2">NM51_B2-22</strain>
    </source>
</reference>
<dbReference type="Proteomes" id="UP000461595">
    <property type="component" value="Unassembled WGS sequence"/>
</dbReference>